<evidence type="ECO:0000256" key="1">
    <source>
        <dbReference type="SAM" id="MobiDB-lite"/>
    </source>
</evidence>
<gene>
    <name evidence="2" type="ORF">BASA50_001943</name>
</gene>
<organism evidence="2 3">
    <name type="scientific">Batrachochytrium salamandrivorans</name>
    <dbReference type="NCBI Taxonomy" id="1357716"/>
    <lineage>
        <taxon>Eukaryota</taxon>
        <taxon>Fungi</taxon>
        <taxon>Fungi incertae sedis</taxon>
        <taxon>Chytridiomycota</taxon>
        <taxon>Chytridiomycota incertae sedis</taxon>
        <taxon>Chytridiomycetes</taxon>
        <taxon>Rhizophydiales</taxon>
        <taxon>Rhizophydiales incertae sedis</taxon>
        <taxon>Batrachochytrium</taxon>
    </lineage>
</organism>
<dbReference type="EMBL" id="JAFCIX010000024">
    <property type="protein sequence ID" value="KAH6600938.1"/>
    <property type="molecule type" value="Genomic_DNA"/>
</dbReference>
<proteinExistence type="predicted"/>
<evidence type="ECO:0000313" key="2">
    <source>
        <dbReference type="EMBL" id="KAH6600938.1"/>
    </source>
</evidence>
<protein>
    <recommendedName>
        <fullName evidence="4">DUF4200 domain-containing protein</fullName>
    </recommendedName>
</protein>
<keyword evidence="3" id="KW-1185">Reference proteome</keyword>
<name>A0ABQ8FMQ1_9FUNG</name>
<reference evidence="2 3" key="1">
    <citation type="submission" date="2021-02" db="EMBL/GenBank/DDBJ databases">
        <title>Variation within the Batrachochytrium salamandrivorans European outbreak.</title>
        <authorList>
            <person name="Kelly M."/>
            <person name="Pasmans F."/>
            <person name="Shea T.P."/>
            <person name="Munoz J.F."/>
            <person name="Carranza S."/>
            <person name="Cuomo C.A."/>
            <person name="Martel A."/>
        </authorList>
    </citation>
    <scope>NUCLEOTIDE SEQUENCE [LARGE SCALE GENOMIC DNA]</scope>
    <source>
        <strain evidence="2 3">AMFP18/2</strain>
    </source>
</reference>
<accession>A0ABQ8FMQ1</accession>
<sequence length="950" mass="106398">MAGSARTPREINGQRNAASDIVLNIRRVPQWENWSKTQSAASKMSRSLADGQSINMTPRHVWRAGSRGSITDRAISTSKAIVQEDNSPNIQRRKESLNKAIVAIGKKEIAVSAPATYHTNVYCSNPLKKPLKSNSSVRLTSASAPVAVKKEIHIPSSGLENLSKKYYTPSISPDTMYTPSQVYHPSISKVPETPHVAQAPSISVAASDLTHDQDAASRHLKTVSNIKKSDTRSVAESVLLTSSTQVKRKSKTGGEKNIPDLAENSMTHSLVHPVLLPGLASITTSIPPQPKEGNSVAGTGLAESIKKEIQHSQDRIVAVYPEKDISTVAHHPVVSRHTSSSRLTDDRRISTRSPTTKQDHLIQTNQKGLISRQVGDVKPKKDKPYILASTKFLDPADIMESVSKSGSIDTNTNTDLSDELLSIHTNGEYSFDQNEITPIQTSVDNHYIGSDSNQVKDATNDHVVEVDVKDKELFLSSAVETIQQSVTRRSSVVTLQRLALLKTMTLSRENSVTSRTGTDIFEPGDKNNPCAIDHLELIQENILTPGDDSKHQHDAPLILNRDPLDASLIPTVNISKASENKQEEIPQRQKVNPFTVLTEPQFNSLTNSTGAFRSPSNAYERFLMGGRNVRIGARRALAAALQATDAGHMDEILIGKNTTRSHPLSRNPQSIDRLRKSYKSKLKQNMTEKVQAMEETRIYIITHMSALNNYRKTMFDLKHENQRLKEEYETVVTNINNRVSSTLLKNEESDSIIKNLQKEHITKRKKLAKAFSVFIHSNAEAVRLLENKLQATKSMYDSQVQELIDLQEFKTMTFLDPEVIAKRIVAEYEHKEQLLLEHQRIEKQFGERFAMEEKEADQTVIDRIIEIIDGEKTQLSSFIRKAIATARRKNQRLKTEIQIQQKYHAQFAEDIKLAEEVRAQLILDLEKHKDDRRKVLDRKTRMPAPCYSIA</sequence>
<dbReference type="Proteomes" id="UP001648503">
    <property type="component" value="Unassembled WGS sequence"/>
</dbReference>
<evidence type="ECO:0008006" key="4">
    <source>
        <dbReference type="Google" id="ProtNLM"/>
    </source>
</evidence>
<evidence type="ECO:0000313" key="3">
    <source>
        <dbReference type="Proteomes" id="UP001648503"/>
    </source>
</evidence>
<feature type="region of interest" description="Disordered" evidence="1">
    <location>
        <begin position="333"/>
        <end position="357"/>
    </location>
</feature>
<comment type="caution">
    <text evidence="2">The sequence shown here is derived from an EMBL/GenBank/DDBJ whole genome shotgun (WGS) entry which is preliminary data.</text>
</comment>